<evidence type="ECO:0000256" key="4">
    <source>
        <dbReference type="ARBA" id="ARBA00023136"/>
    </source>
</evidence>
<dbReference type="InterPro" id="IPR001129">
    <property type="entry name" value="Membr-assoc_MAPEG"/>
</dbReference>
<dbReference type="OrthoDB" id="7619858at2"/>
<dbReference type="Gene3D" id="1.20.120.550">
    <property type="entry name" value="Membrane associated eicosanoid/glutathione metabolism-like domain"/>
    <property type="match status" value="1"/>
</dbReference>
<feature type="transmembrane region" description="Helical" evidence="5">
    <location>
        <begin position="46"/>
        <end position="65"/>
    </location>
</feature>
<proteinExistence type="predicted"/>
<keyword evidence="3 5" id="KW-1133">Transmembrane helix</keyword>
<feature type="transmembrane region" description="Helical" evidence="5">
    <location>
        <begin position="6"/>
        <end position="25"/>
    </location>
</feature>
<keyword evidence="2 5" id="KW-0812">Transmembrane</keyword>
<evidence type="ECO:0000256" key="2">
    <source>
        <dbReference type="ARBA" id="ARBA00022692"/>
    </source>
</evidence>
<dbReference type="AlphaFoldDB" id="A0A1Y5RF52"/>
<dbReference type="PANTHER" id="PTHR35814:SF1">
    <property type="entry name" value="GLUTATHIONE S-TRANSFERASE-RELATED"/>
    <property type="match status" value="1"/>
</dbReference>
<name>A0A1Y5RF52_9RHOB</name>
<protein>
    <submittedName>
        <fullName evidence="6">Inner membrane protein YecN</fullName>
    </submittedName>
</protein>
<gene>
    <name evidence="6" type="primary">yecN</name>
    <name evidence="6" type="ORF">PSA7680_00366</name>
</gene>
<dbReference type="Proteomes" id="UP000193409">
    <property type="component" value="Unassembled WGS sequence"/>
</dbReference>
<dbReference type="PANTHER" id="PTHR35814">
    <property type="match status" value="1"/>
</dbReference>
<organism evidence="6 7">
    <name type="scientific">Pseudoruegeria aquimaris</name>
    <dbReference type="NCBI Taxonomy" id="393663"/>
    <lineage>
        <taxon>Bacteria</taxon>
        <taxon>Pseudomonadati</taxon>
        <taxon>Pseudomonadota</taxon>
        <taxon>Alphaproteobacteria</taxon>
        <taxon>Rhodobacterales</taxon>
        <taxon>Roseobacteraceae</taxon>
        <taxon>Pseudoruegeria</taxon>
    </lineage>
</organism>
<sequence>MPTITSFYAGLIVLLYLVLCARVILYRRANLISLGDKGDKNLLKRMRVQSNCAEYAPLGLILLLLLEAGAAAPWLLNLLGLMLLSGRVLHAIGMGRTPQILLLRQIGMGLTLAMLAISASLAVAFAIF</sequence>
<dbReference type="GO" id="GO:0016020">
    <property type="term" value="C:membrane"/>
    <property type="evidence" value="ECO:0007669"/>
    <property type="project" value="UniProtKB-SubCell"/>
</dbReference>
<evidence type="ECO:0000313" key="6">
    <source>
        <dbReference type="EMBL" id="SLN14783.1"/>
    </source>
</evidence>
<evidence type="ECO:0000256" key="1">
    <source>
        <dbReference type="ARBA" id="ARBA00004370"/>
    </source>
</evidence>
<evidence type="ECO:0000256" key="5">
    <source>
        <dbReference type="SAM" id="Phobius"/>
    </source>
</evidence>
<keyword evidence="4 5" id="KW-0472">Membrane</keyword>
<dbReference type="EMBL" id="FWFQ01000002">
    <property type="protein sequence ID" value="SLN14783.1"/>
    <property type="molecule type" value="Genomic_DNA"/>
</dbReference>
<keyword evidence="7" id="KW-1185">Reference proteome</keyword>
<dbReference type="Pfam" id="PF01124">
    <property type="entry name" value="MAPEG"/>
    <property type="match status" value="1"/>
</dbReference>
<accession>A0A1Y5RF52</accession>
<evidence type="ECO:0000256" key="3">
    <source>
        <dbReference type="ARBA" id="ARBA00022989"/>
    </source>
</evidence>
<dbReference type="RefSeq" id="WP_085866955.1">
    <property type="nucleotide sequence ID" value="NZ_FWFQ01000002.1"/>
</dbReference>
<evidence type="ECO:0000313" key="7">
    <source>
        <dbReference type="Proteomes" id="UP000193409"/>
    </source>
</evidence>
<comment type="subcellular location">
    <subcellularLocation>
        <location evidence="1">Membrane</location>
    </subcellularLocation>
</comment>
<reference evidence="6 7" key="1">
    <citation type="submission" date="2017-03" db="EMBL/GenBank/DDBJ databases">
        <authorList>
            <person name="Afonso C.L."/>
            <person name="Miller P.J."/>
            <person name="Scott M.A."/>
            <person name="Spackman E."/>
            <person name="Goraichik I."/>
            <person name="Dimitrov K.M."/>
            <person name="Suarez D.L."/>
            <person name="Swayne D.E."/>
        </authorList>
    </citation>
    <scope>NUCLEOTIDE SEQUENCE [LARGE SCALE GENOMIC DNA]</scope>
    <source>
        <strain evidence="6 7">CECT 7680</strain>
    </source>
</reference>
<feature type="transmembrane region" description="Helical" evidence="5">
    <location>
        <begin position="101"/>
        <end position="127"/>
    </location>
</feature>
<dbReference type="InterPro" id="IPR023352">
    <property type="entry name" value="MAPEG-like_dom_sf"/>
</dbReference>
<dbReference type="SUPFAM" id="SSF161084">
    <property type="entry name" value="MAPEG domain-like"/>
    <property type="match status" value="1"/>
</dbReference>